<evidence type="ECO:0000313" key="1">
    <source>
        <dbReference type="EMBL" id="VDG26999.1"/>
    </source>
</evidence>
<organism evidence="1 2">
    <name type="scientific">Lactiplantibacillus mudanjiangensis</name>
    <dbReference type="NCBI Taxonomy" id="1296538"/>
    <lineage>
        <taxon>Bacteria</taxon>
        <taxon>Bacillati</taxon>
        <taxon>Bacillota</taxon>
        <taxon>Bacilli</taxon>
        <taxon>Lactobacillales</taxon>
        <taxon>Lactobacillaceae</taxon>
        <taxon>Lactiplantibacillus</taxon>
    </lineage>
</organism>
<sequence>MTKPLAPADMQSLLTHDQRYVRAAAILKDQWLNVVANEDRLDRQRIQPEDLQFAKALVASGALTSRWDFDSYAGVQKIRQQFGNQLSSAAQRILIQPYV</sequence>
<evidence type="ECO:0000313" key="2">
    <source>
        <dbReference type="Proteomes" id="UP000289996"/>
    </source>
</evidence>
<dbReference type="Proteomes" id="UP000289996">
    <property type="component" value="Unassembled WGS sequence"/>
</dbReference>
<accession>A0A660DU62</accession>
<keyword evidence="2" id="KW-1185">Reference proteome</keyword>
<name>A0A660DU62_9LACO</name>
<dbReference type="AlphaFoldDB" id="A0A660DU62"/>
<dbReference type="EMBL" id="UYIG01000001">
    <property type="protein sequence ID" value="VDG26999.1"/>
    <property type="molecule type" value="Genomic_DNA"/>
</dbReference>
<dbReference type="OrthoDB" id="2320152at2"/>
<proteinExistence type="predicted"/>
<gene>
    <name evidence="1" type="ORF">MUDAN_MDHGFNIF_00369</name>
</gene>
<protein>
    <submittedName>
        <fullName evidence="1">Uncharacterized protein</fullName>
    </submittedName>
</protein>
<reference evidence="1 2" key="1">
    <citation type="submission" date="2018-11" db="EMBL/GenBank/DDBJ databases">
        <authorList>
            <person name="Wuyts S."/>
        </authorList>
    </citation>
    <scope>NUCLEOTIDE SEQUENCE [LARGE SCALE GENOMIC DNA]</scope>
    <source>
        <strain evidence="1">Lactobacillus mudanjiangensis AMBF249</strain>
    </source>
</reference>
<dbReference type="RefSeq" id="WP_130851292.1">
    <property type="nucleotide sequence ID" value="NZ_UYIG01000001.1"/>
</dbReference>